<protein>
    <submittedName>
        <fullName evidence="1">HEXXH motif-containing protein</fullName>
    </submittedName>
</protein>
<name>A0ABT1I5E2_9PSEU</name>
<dbReference type="EMBL" id="JAMTCO010000001">
    <property type="protein sequence ID" value="MCP2267830.1"/>
    <property type="molecule type" value="Genomic_DNA"/>
</dbReference>
<evidence type="ECO:0000313" key="2">
    <source>
        <dbReference type="Proteomes" id="UP001205185"/>
    </source>
</evidence>
<gene>
    <name evidence="1" type="ORF">LV75_000312</name>
</gene>
<organism evidence="1 2">
    <name type="scientific">Actinokineospora diospyrosa</name>
    <dbReference type="NCBI Taxonomy" id="103728"/>
    <lineage>
        <taxon>Bacteria</taxon>
        <taxon>Bacillati</taxon>
        <taxon>Actinomycetota</taxon>
        <taxon>Actinomycetes</taxon>
        <taxon>Pseudonocardiales</taxon>
        <taxon>Pseudonocardiaceae</taxon>
        <taxon>Actinokineospora</taxon>
    </lineage>
</organism>
<dbReference type="NCBIfam" id="TIGR04267">
    <property type="entry name" value="mod_HExxH"/>
    <property type="match status" value="1"/>
</dbReference>
<reference evidence="1 2" key="1">
    <citation type="submission" date="2022-06" db="EMBL/GenBank/DDBJ databases">
        <title>Genomic Encyclopedia of Archaeal and Bacterial Type Strains, Phase II (KMG-II): from individual species to whole genera.</title>
        <authorList>
            <person name="Goeker M."/>
        </authorList>
    </citation>
    <scope>NUCLEOTIDE SEQUENCE [LARGE SCALE GENOMIC DNA]</scope>
    <source>
        <strain evidence="1 2">DSM 44255</strain>
    </source>
</reference>
<proteinExistence type="predicted"/>
<accession>A0ABT1I5E2</accession>
<sequence>MTVEPTQHAVSEELFDDLAAGGGGEAAARLLVSARRSRTLSFIRLLANDSEAFAVLGELRQHAPDAVNRVLDDPMVGLWATATLLRRERGLATVGCLAQVAAAAAIRADVRVSLTLPEEIRVLPSLGPIDPVSGRVRTDQLRWRPFPALVPAPGLRWTFGGWPPGLLPDGLGLSQAPDLPLWAERVTRAWELIAADHPVLAGELAVVVTAVAPLDPSDAGEMSATVGDALGCVFLSLGPDAESVAVTLAHELHHAKLAVLMDLFPLFDVDDDRRFYAPWRTDPRPVAGLLHGIYAHLAIAAFWRRRRQVAESSRAHQEFARWRTATWSASQDLLTSGALTPLGYRFVERISAQVQGWLTESVPAADLRAATELLAEHRGRWSRGPAA</sequence>
<dbReference type="Proteomes" id="UP001205185">
    <property type="component" value="Unassembled WGS sequence"/>
</dbReference>
<keyword evidence="2" id="KW-1185">Reference proteome</keyword>
<evidence type="ECO:0000313" key="1">
    <source>
        <dbReference type="EMBL" id="MCP2267830.1"/>
    </source>
</evidence>
<comment type="caution">
    <text evidence="1">The sequence shown here is derived from an EMBL/GenBank/DDBJ whole genome shotgun (WGS) entry which is preliminary data.</text>
</comment>
<dbReference type="InterPro" id="IPR026337">
    <property type="entry name" value="AKG_HExxH"/>
</dbReference>